<dbReference type="Proteomes" id="UP000440125">
    <property type="component" value="Unassembled WGS sequence"/>
</dbReference>
<organism evidence="1 2">
    <name type="scientific">Acidianus infernus</name>
    <dbReference type="NCBI Taxonomy" id="12915"/>
    <lineage>
        <taxon>Archaea</taxon>
        <taxon>Thermoproteota</taxon>
        <taxon>Thermoprotei</taxon>
        <taxon>Sulfolobales</taxon>
        <taxon>Sulfolobaceae</taxon>
        <taxon>Acidianus</taxon>
    </lineage>
</organism>
<evidence type="ECO:0000313" key="1">
    <source>
        <dbReference type="EMBL" id="MUM65912.1"/>
    </source>
</evidence>
<comment type="caution">
    <text evidence="1">The sequence shown here is derived from an EMBL/GenBank/DDBJ whole genome shotgun (WGS) entry which is preliminary data.</text>
</comment>
<proteinExistence type="predicted"/>
<dbReference type="EMBL" id="WFIY01000004">
    <property type="protein sequence ID" value="MUM65912.1"/>
    <property type="molecule type" value="Genomic_DNA"/>
</dbReference>
<reference evidence="1 2" key="1">
    <citation type="submission" date="2019-10" db="EMBL/GenBank/DDBJ databases">
        <title>Genome Sequences from Six Type Strain Members of the Archaeal Family Sulfolobaceae: Acidianus ambivalens, Acidianus infernus, Metallosphaera prunae, Stygiolobus azoricus, Sulfolobus metallicus, and Sulfurisphaera ohwakuensis.</title>
        <authorList>
            <person name="Counts J.A."/>
            <person name="Kelly R.M."/>
        </authorList>
    </citation>
    <scope>NUCLEOTIDE SEQUENCE [LARGE SCALE GENOMIC DNA]</scope>
    <source>
        <strain evidence="1 2">DSM 3191</strain>
    </source>
</reference>
<evidence type="ECO:0000313" key="2">
    <source>
        <dbReference type="Proteomes" id="UP000440125"/>
    </source>
</evidence>
<accession>A0A6A9QF37</accession>
<keyword evidence="2" id="KW-1185">Reference proteome</keyword>
<gene>
    <name evidence="1" type="ORF">D1867_11840</name>
</gene>
<name>A0A6A9QF37_ACIIN</name>
<protein>
    <submittedName>
        <fullName evidence="1">Uncharacterized protein</fullName>
    </submittedName>
</protein>
<sequence>MYRLDEAVLLLVMKVHEMFGDGIMIDVNIDLWKQ</sequence>
<dbReference type="AlphaFoldDB" id="A0A6A9QF37"/>